<keyword evidence="4 5" id="KW-0413">Isomerase</keyword>
<dbReference type="EMBL" id="NAJQ01000012">
    <property type="protein sequence ID" value="TKA83276.1"/>
    <property type="molecule type" value="Genomic_DNA"/>
</dbReference>
<evidence type="ECO:0000256" key="4">
    <source>
        <dbReference type="ARBA" id="ARBA00023235"/>
    </source>
</evidence>
<dbReference type="AlphaFoldDB" id="A0A4U0Y3A6"/>
<protein>
    <recommendedName>
        <fullName evidence="2 5">peptidylprolyl isomerase</fullName>
        <ecNumber evidence="2 5">5.2.1.8</ecNumber>
    </recommendedName>
</protein>
<name>A0A4U0Y3A6_9PEZI</name>
<keyword evidence="7" id="KW-1133">Transmembrane helix</keyword>
<organism evidence="10 11">
    <name type="scientific">Friedmanniomyces simplex</name>
    <dbReference type="NCBI Taxonomy" id="329884"/>
    <lineage>
        <taxon>Eukaryota</taxon>
        <taxon>Fungi</taxon>
        <taxon>Dikarya</taxon>
        <taxon>Ascomycota</taxon>
        <taxon>Pezizomycotina</taxon>
        <taxon>Dothideomycetes</taxon>
        <taxon>Dothideomycetidae</taxon>
        <taxon>Mycosphaerellales</taxon>
        <taxon>Teratosphaeriaceae</taxon>
        <taxon>Friedmanniomyces</taxon>
    </lineage>
</organism>
<accession>A0A4U0Y3A6</accession>
<dbReference type="InterPro" id="IPR046357">
    <property type="entry name" value="PPIase_dom_sf"/>
</dbReference>
<evidence type="ECO:0000256" key="1">
    <source>
        <dbReference type="ARBA" id="ARBA00000971"/>
    </source>
</evidence>
<dbReference type="FunFam" id="3.10.50.40:FF:000006">
    <property type="entry name" value="Peptidyl-prolyl cis-trans isomerase"/>
    <property type="match status" value="1"/>
</dbReference>
<dbReference type="EC" id="5.2.1.8" evidence="2 5"/>
<dbReference type="GO" id="GO:0016020">
    <property type="term" value="C:membrane"/>
    <property type="evidence" value="ECO:0007669"/>
    <property type="project" value="TreeGrafter"/>
</dbReference>
<evidence type="ECO:0000256" key="7">
    <source>
        <dbReference type="SAM" id="Phobius"/>
    </source>
</evidence>
<feature type="transmembrane region" description="Helical" evidence="7">
    <location>
        <begin position="352"/>
        <end position="375"/>
    </location>
</feature>
<feature type="transmembrane region" description="Helical" evidence="7">
    <location>
        <begin position="248"/>
        <end position="266"/>
    </location>
</feature>
<gene>
    <name evidence="10" type="ORF">B0A55_00799</name>
</gene>
<keyword evidence="7" id="KW-0812">Transmembrane</keyword>
<evidence type="ECO:0000256" key="8">
    <source>
        <dbReference type="SAM" id="SignalP"/>
    </source>
</evidence>
<evidence type="ECO:0000256" key="5">
    <source>
        <dbReference type="PROSITE-ProRule" id="PRU00277"/>
    </source>
</evidence>
<keyword evidence="7" id="KW-0472">Membrane</keyword>
<dbReference type="Proteomes" id="UP000309340">
    <property type="component" value="Unassembled WGS sequence"/>
</dbReference>
<dbReference type="InterPro" id="IPR001179">
    <property type="entry name" value="PPIase_FKBP_dom"/>
</dbReference>
<reference evidence="10 11" key="1">
    <citation type="submission" date="2017-03" db="EMBL/GenBank/DDBJ databases">
        <title>Genomes of endolithic fungi from Antarctica.</title>
        <authorList>
            <person name="Coleine C."/>
            <person name="Masonjones S."/>
            <person name="Stajich J.E."/>
        </authorList>
    </citation>
    <scope>NUCLEOTIDE SEQUENCE [LARGE SCALE GENOMIC DNA]</scope>
    <source>
        <strain evidence="10 11">CCFEE 5184</strain>
    </source>
</reference>
<evidence type="ECO:0000313" key="10">
    <source>
        <dbReference type="EMBL" id="TKA83276.1"/>
    </source>
</evidence>
<comment type="catalytic activity">
    <reaction evidence="1 5">
        <text>[protein]-peptidylproline (omega=180) = [protein]-peptidylproline (omega=0)</text>
        <dbReference type="Rhea" id="RHEA:16237"/>
        <dbReference type="Rhea" id="RHEA-COMP:10747"/>
        <dbReference type="Rhea" id="RHEA-COMP:10748"/>
        <dbReference type="ChEBI" id="CHEBI:83833"/>
        <dbReference type="ChEBI" id="CHEBI:83834"/>
        <dbReference type="EC" id="5.2.1.8"/>
    </reaction>
</comment>
<feature type="chain" id="PRO_5020855019" description="peptidylprolyl isomerase" evidence="8">
    <location>
        <begin position="21"/>
        <end position="501"/>
    </location>
</feature>
<evidence type="ECO:0000256" key="3">
    <source>
        <dbReference type="ARBA" id="ARBA00023110"/>
    </source>
</evidence>
<dbReference type="PANTHER" id="PTHR31735">
    <property type="entry name" value="VACUOLAR MEMBRANE PROTEIN YPL162C"/>
    <property type="match status" value="1"/>
</dbReference>
<keyword evidence="8" id="KW-0732">Signal</keyword>
<sequence>MRSLTVLPAPLLALLAAVSAQEATTLPSGLQIEYTAPVSCSRPSKSGDSISVNYRGTLQSTGEVFDESYKRGVPFVFKLGAGQVIAGWDQGLVDMCPGEGRKLIIPPELAYGDRGVGPIGPGATLVFETEMVEIVGVKQESLTLTSETMTATATATDNAFGIATAPATPPSEEEGKDELAATPLEPEQDEDMKAQNEEQQAECHLLGPFALLVQGALGAVAVLSLVLKRYRESPKRPWKIWFFDVSKQIFGSMLLHVFNIGMSMFATTDVVNAAKTVVAQSGKDADGRSPNPCSFYLLNLGIDTTIGIPTLYVLLKVFHSLFLRTAIARPAESIKSGNYGQPPKATWWAKQLLIYFLGLTGMKLFVFFLFAALPWLPWVGDWALRWTEGNEALEIAFVMFLFPLAMNAAQYWIIDSFIKGKSEDKGGYQAVQGEDEAGNDRDEHGSMTDVEEDAAVLGKRQVEEEPLKEANPTSVDAQSGEGSRSRKGSPVKEGDDGKRRD</sequence>
<dbReference type="InterPro" id="IPR022127">
    <property type="entry name" value="STIMATE/YPL162C"/>
</dbReference>
<dbReference type="Pfam" id="PF12400">
    <property type="entry name" value="STIMATE"/>
    <property type="match status" value="1"/>
</dbReference>
<dbReference type="STRING" id="329884.A0A4U0Y3A6"/>
<feature type="region of interest" description="Disordered" evidence="6">
    <location>
        <begin position="432"/>
        <end position="501"/>
    </location>
</feature>
<keyword evidence="3 5" id="KW-0697">Rotamase</keyword>
<dbReference type="OrthoDB" id="431202at2759"/>
<feature type="transmembrane region" description="Helical" evidence="7">
    <location>
        <begin position="205"/>
        <end position="227"/>
    </location>
</feature>
<dbReference type="PROSITE" id="PS50059">
    <property type="entry name" value="FKBP_PPIASE"/>
    <property type="match status" value="1"/>
</dbReference>
<evidence type="ECO:0000313" key="11">
    <source>
        <dbReference type="Proteomes" id="UP000309340"/>
    </source>
</evidence>
<comment type="caution">
    <text evidence="10">The sequence shown here is derived from an EMBL/GenBank/DDBJ whole genome shotgun (WGS) entry which is preliminary data.</text>
</comment>
<keyword evidence="11" id="KW-1185">Reference proteome</keyword>
<proteinExistence type="predicted"/>
<feature type="transmembrane region" description="Helical" evidence="7">
    <location>
        <begin position="295"/>
        <end position="315"/>
    </location>
</feature>
<dbReference type="PANTHER" id="PTHR31735:SF1">
    <property type="entry name" value="VACUOLAR MEMBRANE PROTEIN YPL162C"/>
    <property type="match status" value="1"/>
</dbReference>
<feature type="compositionally biased region" description="Polar residues" evidence="6">
    <location>
        <begin position="471"/>
        <end position="482"/>
    </location>
</feature>
<feature type="domain" description="PPIase FKBP-type" evidence="9">
    <location>
        <begin position="47"/>
        <end position="135"/>
    </location>
</feature>
<dbReference type="SUPFAM" id="SSF54534">
    <property type="entry name" value="FKBP-like"/>
    <property type="match status" value="1"/>
</dbReference>
<evidence type="ECO:0000259" key="9">
    <source>
        <dbReference type="PROSITE" id="PS50059"/>
    </source>
</evidence>
<dbReference type="GO" id="GO:0003755">
    <property type="term" value="F:peptidyl-prolyl cis-trans isomerase activity"/>
    <property type="evidence" value="ECO:0007669"/>
    <property type="project" value="UniProtKB-KW"/>
</dbReference>
<evidence type="ECO:0000256" key="2">
    <source>
        <dbReference type="ARBA" id="ARBA00013194"/>
    </source>
</evidence>
<evidence type="ECO:0000256" key="6">
    <source>
        <dbReference type="SAM" id="MobiDB-lite"/>
    </source>
</evidence>
<feature type="transmembrane region" description="Helical" evidence="7">
    <location>
        <begin position="395"/>
        <end position="414"/>
    </location>
</feature>
<dbReference type="Gene3D" id="3.10.50.40">
    <property type="match status" value="1"/>
</dbReference>
<dbReference type="Pfam" id="PF00254">
    <property type="entry name" value="FKBP_C"/>
    <property type="match status" value="1"/>
</dbReference>
<feature type="compositionally biased region" description="Basic and acidic residues" evidence="6">
    <location>
        <begin position="490"/>
        <end position="501"/>
    </location>
</feature>
<feature type="signal peptide" evidence="8">
    <location>
        <begin position="1"/>
        <end position="20"/>
    </location>
</feature>